<dbReference type="PROSITE" id="PS50932">
    <property type="entry name" value="HTH_LACI_2"/>
    <property type="match status" value="1"/>
</dbReference>
<keyword evidence="6" id="KW-1185">Reference proteome</keyword>
<dbReference type="GO" id="GO:0003700">
    <property type="term" value="F:DNA-binding transcription factor activity"/>
    <property type="evidence" value="ECO:0007669"/>
    <property type="project" value="TreeGrafter"/>
</dbReference>
<dbReference type="InterPro" id="IPR046335">
    <property type="entry name" value="LacI/GalR-like_sensor"/>
</dbReference>
<dbReference type="AlphaFoldDB" id="A0A1I3R9C7"/>
<evidence type="ECO:0000256" key="2">
    <source>
        <dbReference type="ARBA" id="ARBA00023125"/>
    </source>
</evidence>
<dbReference type="SUPFAM" id="SSF53822">
    <property type="entry name" value="Periplasmic binding protein-like I"/>
    <property type="match status" value="1"/>
</dbReference>
<dbReference type="InterPro" id="IPR028082">
    <property type="entry name" value="Peripla_BP_I"/>
</dbReference>
<evidence type="ECO:0000313" key="5">
    <source>
        <dbReference type="EMBL" id="SFJ41806.1"/>
    </source>
</evidence>
<dbReference type="PANTHER" id="PTHR30146:SF109">
    <property type="entry name" value="HTH-TYPE TRANSCRIPTIONAL REGULATOR GALS"/>
    <property type="match status" value="1"/>
</dbReference>
<protein>
    <submittedName>
        <fullName evidence="5">Transcriptional regulator, LacI family</fullName>
    </submittedName>
</protein>
<keyword evidence="3" id="KW-0804">Transcription</keyword>
<evidence type="ECO:0000259" key="4">
    <source>
        <dbReference type="PROSITE" id="PS50932"/>
    </source>
</evidence>
<organism evidence="5 6">
    <name type="scientific">Brevibacillus centrosporus</name>
    <dbReference type="NCBI Taxonomy" id="54910"/>
    <lineage>
        <taxon>Bacteria</taxon>
        <taxon>Bacillati</taxon>
        <taxon>Bacillota</taxon>
        <taxon>Bacilli</taxon>
        <taxon>Bacillales</taxon>
        <taxon>Paenibacillaceae</taxon>
        <taxon>Brevibacillus</taxon>
    </lineage>
</organism>
<keyword evidence="2" id="KW-0238">DNA-binding</keyword>
<dbReference type="GO" id="GO:0000976">
    <property type="term" value="F:transcription cis-regulatory region binding"/>
    <property type="evidence" value="ECO:0007669"/>
    <property type="project" value="TreeGrafter"/>
</dbReference>
<keyword evidence="1" id="KW-0805">Transcription regulation</keyword>
<evidence type="ECO:0000256" key="3">
    <source>
        <dbReference type="ARBA" id="ARBA00023163"/>
    </source>
</evidence>
<dbReference type="Pfam" id="PF13377">
    <property type="entry name" value="Peripla_BP_3"/>
    <property type="match status" value="1"/>
</dbReference>
<dbReference type="Proteomes" id="UP000198915">
    <property type="component" value="Unassembled WGS sequence"/>
</dbReference>
<dbReference type="CDD" id="cd06267">
    <property type="entry name" value="PBP1_LacI_sugar_binding-like"/>
    <property type="match status" value="1"/>
</dbReference>
<dbReference type="PRINTS" id="PR00036">
    <property type="entry name" value="HTHLACI"/>
</dbReference>
<gene>
    <name evidence="5" type="ORF">SAMN05518846_103299</name>
</gene>
<dbReference type="Gene3D" id="1.10.260.40">
    <property type="entry name" value="lambda repressor-like DNA-binding domains"/>
    <property type="match status" value="1"/>
</dbReference>
<reference evidence="6" key="1">
    <citation type="submission" date="2016-10" db="EMBL/GenBank/DDBJ databases">
        <authorList>
            <person name="Varghese N."/>
            <person name="Submissions S."/>
        </authorList>
    </citation>
    <scope>NUCLEOTIDE SEQUENCE [LARGE SCALE GENOMIC DNA]</scope>
    <source>
        <strain evidence="6">OK042</strain>
    </source>
</reference>
<dbReference type="STRING" id="1884381.SAMN05518846_103299"/>
<dbReference type="Gene3D" id="3.40.50.2300">
    <property type="match status" value="2"/>
</dbReference>
<dbReference type="SMART" id="SM00354">
    <property type="entry name" value="HTH_LACI"/>
    <property type="match status" value="1"/>
</dbReference>
<sequence>MATIKDVAKELGISVSTVSRALNNHPDIKEQTKKEILEVIKRLNYTPNALARGLIHKKTNTIGLMIPDIADPFFSEIANGVEEVLTEVGYQVVYGNTMRNPDKEKLFLSSAKERQMDGLIVTPNFMDEKLLEQFQRLQIPVVFLRRRSPEGLAAPFVDVDHYKGACMAMEHLIGLGHRHIGFIGMPELSFLAELRYQGYVDTMHAHGLTPNPNAITRGGRTIAHGREAMSRICEQNKDLTAIFAANDLLAIGALEWLAIQGIPVPEKMSVVGFDNLEVASLHWIKLTTIAQPRKQMGEEAARIIDRMIREETYQAQSVFFEPELIQRNTCREV</sequence>
<dbReference type="Pfam" id="PF00356">
    <property type="entry name" value="LacI"/>
    <property type="match status" value="1"/>
</dbReference>
<dbReference type="InterPro" id="IPR000843">
    <property type="entry name" value="HTH_LacI"/>
</dbReference>
<evidence type="ECO:0000313" key="6">
    <source>
        <dbReference type="Proteomes" id="UP000198915"/>
    </source>
</evidence>
<dbReference type="InterPro" id="IPR010982">
    <property type="entry name" value="Lambda_DNA-bd_dom_sf"/>
</dbReference>
<dbReference type="SUPFAM" id="SSF47413">
    <property type="entry name" value="lambda repressor-like DNA-binding domains"/>
    <property type="match status" value="1"/>
</dbReference>
<dbReference type="EMBL" id="FORT01000003">
    <property type="protein sequence ID" value="SFJ41806.1"/>
    <property type="molecule type" value="Genomic_DNA"/>
</dbReference>
<proteinExistence type="predicted"/>
<name>A0A1I3R9C7_9BACL</name>
<dbReference type="PANTHER" id="PTHR30146">
    <property type="entry name" value="LACI-RELATED TRANSCRIPTIONAL REPRESSOR"/>
    <property type="match status" value="1"/>
</dbReference>
<dbReference type="CDD" id="cd01392">
    <property type="entry name" value="HTH_LacI"/>
    <property type="match status" value="1"/>
</dbReference>
<dbReference type="RefSeq" id="WP_092267297.1">
    <property type="nucleotide sequence ID" value="NZ_FORT01000003.1"/>
</dbReference>
<evidence type="ECO:0000256" key="1">
    <source>
        <dbReference type="ARBA" id="ARBA00023015"/>
    </source>
</evidence>
<accession>A0A1I3R9C7</accession>
<feature type="domain" description="HTH lacI-type" evidence="4">
    <location>
        <begin position="2"/>
        <end position="56"/>
    </location>
</feature>